<dbReference type="EMBL" id="JAYKXH010000015">
    <property type="protein sequence ID" value="KAK7143214.1"/>
    <property type="molecule type" value="Genomic_DNA"/>
</dbReference>
<dbReference type="GO" id="GO:0031410">
    <property type="term" value="C:cytoplasmic vesicle"/>
    <property type="evidence" value="ECO:0007669"/>
    <property type="project" value="UniProtKB-SubCell"/>
</dbReference>
<dbReference type="GO" id="GO:0005615">
    <property type="term" value="C:extracellular space"/>
    <property type="evidence" value="ECO:0007669"/>
    <property type="project" value="TreeGrafter"/>
</dbReference>
<dbReference type="Proteomes" id="UP001364617">
    <property type="component" value="Unassembled WGS sequence"/>
</dbReference>
<feature type="region of interest" description="Disordered" evidence="10">
    <location>
        <begin position="36"/>
        <end position="55"/>
    </location>
</feature>
<evidence type="ECO:0000313" key="13">
    <source>
        <dbReference type="Proteomes" id="UP001364617"/>
    </source>
</evidence>
<comment type="similarity">
    <text evidence="3">Belongs to the bombesin/neuromedin-B/ranatensin family.</text>
</comment>
<dbReference type="AlphaFoldDB" id="A0AAN9CQ81"/>
<evidence type="ECO:0000256" key="1">
    <source>
        <dbReference type="ARBA" id="ARBA00004263"/>
    </source>
</evidence>
<organism evidence="12 13">
    <name type="scientific">Phoxinus phoxinus</name>
    <name type="common">Eurasian minnow</name>
    <dbReference type="NCBI Taxonomy" id="58324"/>
    <lineage>
        <taxon>Eukaryota</taxon>
        <taxon>Metazoa</taxon>
        <taxon>Chordata</taxon>
        <taxon>Craniata</taxon>
        <taxon>Vertebrata</taxon>
        <taxon>Euteleostomi</taxon>
        <taxon>Actinopterygii</taxon>
        <taxon>Neopterygii</taxon>
        <taxon>Teleostei</taxon>
        <taxon>Ostariophysi</taxon>
        <taxon>Cypriniformes</taxon>
        <taxon>Leuciscidae</taxon>
        <taxon>Phoxininae</taxon>
        <taxon>Phoxinus</taxon>
    </lineage>
</organism>
<evidence type="ECO:0000256" key="4">
    <source>
        <dbReference type="ARBA" id="ARBA00016270"/>
    </source>
</evidence>
<reference evidence="12 13" key="1">
    <citation type="submission" date="2024-02" db="EMBL/GenBank/DDBJ databases">
        <title>Chromosome-level genome assembly of the Eurasian Minnow (Phoxinus phoxinus).</title>
        <authorList>
            <person name="Oriowo T.O."/>
            <person name="Martin S."/>
            <person name="Stange M."/>
            <person name="Chrysostomakis Y."/>
            <person name="Brown T."/>
            <person name="Winkler S."/>
            <person name="Kukowka S."/>
            <person name="Myers E.W."/>
            <person name="Bohne A."/>
        </authorList>
    </citation>
    <scope>NUCLEOTIDE SEQUENCE [LARGE SCALE GENOMIC DNA]</scope>
    <source>
        <strain evidence="12">ZFMK-TIS-60720</strain>
        <tissue evidence="12">Whole Organism</tissue>
    </source>
</reference>
<feature type="compositionally biased region" description="Basic and acidic residues" evidence="10">
    <location>
        <begin position="37"/>
        <end position="52"/>
    </location>
</feature>
<feature type="signal peptide" evidence="11">
    <location>
        <begin position="1"/>
        <end position="15"/>
    </location>
</feature>
<keyword evidence="9" id="KW-0968">Cytoplasmic vesicle</keyword>
<keyword evidence="5" id="KW-0964">Secreted</keyword>
<dbReference type="PANTHER" id="PTHR16866">
    <property type="entry name" value="GASTRIN-RELEASING PEPTIDE"/>
    <property type="match status" value="1"/>
</dbReference>
<evidence type="ECO:0000256" key="3">
    <source>
        <dbReference type="ARBA" id="ARBA00010012"/>
    </source>
</evidence>
<gene>
    <name evidence="12" type="ORF">R3I93_014394</name>
</gene>
<dbReference type="PANTHER" id="PTHR16866:SF2">
    <property type="entry name" value="GASTRIN-RELEASING PEPTIDE"/>
    <property type="match status" value="1"/>
</dbReference>
<evidence type="ECO:0000256" key="2">
    <source>
        <dbReference type="ARBA" id="ARBA00004613"/>
    </source>
</evidence>
<evidence type="ECO:0000256" key="6">
    <source>
        <dbReference type="ARBA" id="ARBA00022685"/>
    </source>
</evidence>
<evidence type="ECO:0000256" key="10">
    <source>
        <dbReference type="SAM" id="MobiDB-lite"/>
    </source>
</evidence>
<dbReference type="GO" id="GO:0005184">
    <property type="term" value="F:neuropeptide hormone activity"/>
    <property type="evidence" value="ECO:0007669"/>
    <property type="project" value="TreeGrafter"/>
</dbReference>
<evidence type="ECO:0000313" key="12">
    <source>
        <dbReference type="EMBL" id="KAK7143214.1"/>
    </source>
</evidence>
<feature type="chain" id="PRO_5042854864" description="Gastrin-releasing peptide" evidence="11">
    <location>
        <begin position="16"/>
        <end position="136"/>
    </location>
</feature>
<sequence>MILVVVLCGVYASDAQPIGKVYPRGNHWAVGHLMGKKSTDEQVRPEESEGDKTFMTTPDQDLLLERFNKHLPPLLYALMRGRTGAESTEEIDALKLLQRMLTKRRQWEEDHERDRQVKLVEDFLLKALRMQDDNQS</sequence>
<dbReference type="GO" id="GO:0007218">
    <property type="term" value="P:neuropeptide signaling pathway"/>
    <property type="evidence" value="ECO:0007669"/>
    <property type="project" value="InterPro"/>
</dbReference>
<name>A0AAN9CQ81_9TELE</name>
<dbReference type="PROSITE" id="PS00257">
    <property type="entry name" value="BOMBESIN"/>
    <property type="match status" value="1"/>
</dbReference>
<evidence type="ECO:0000256" key="11">
    <source>
        <dbReference type="SAM" id="SignalP"/>
    </source>
</evidence>
<dbReference type="InterPro" id="IPR000874">
    <property type="entry name" value="Bombesin"/>
</dbReference>
<evidence type="ECO:0000256" key="9">
    <source>
        <dbReference type="ARBA" id="ARBA00023329"/>
    </source>
</evidence>
<protein>
    <recommendedName>
        <fullName evidence="4">Gastrin-releasing peptide</fullName>
    </recommendedName>
</protein>
<keyword evidence="8" id="KW-0027">Amidation</keyword>
<evidence type="ECO:0000256" key="8">
    <source>
        <dbReference type="ARBA" id="ARBA00022815"/>
    </source>
</evidence>
<accession>A0AAN9CQ81</accession>
<dbReference type="Pfam" id="PF02044">
    <property type="entry name" value="Bombesin"/>
    <property type="match status" value="1"/>
</dbReference>
<evidence type="ECO:0000256" key="7">
    <source>
        <dbReference type="ARBA" id="ARBA00022729"/>
    </source>
</evidence>
<comment type="caution">
    <text evidence="12">The sequence shown here is derived from an EMBL/GenBank/DDBJ whole genome shotgun (WGS) entry which is preliminary data.</text>
</comment>
<proteinExistence type="inferred from homology"/>
<keyword evidence="7 11" id="KW-0732">Signal</keyword>
<keyword evidence="6" id="KW-0165">Cleavage on pair of basic residues</keyword>
<keyword evidence="13" id="KW-1185">Reference proteome</keyword>
<comment type="subcellular location">
    <subcellularLocation>
        <location evidence="1">Cytoplasmic vesicle</location>
        <location evidence="1">Secretory vesicle lumen</location>
    </subcellularLocation>
    <subcellularLocation>
        <location evidence="2">Secreted</location>
    </subcellularLocation>
</comment>
<evidence type="ECO:0000256" key="5">
    <source>
        <dbReference type="ARBA" id="ARBA00022525"/>
    </source>
</evidence>